<keyword evidence="3" id="KW-0106">Calcium</keyword>
<dbReference type="GO" id="GO:0008525">
    <property type="term" value="F:phosphatidylcholine transporter activity"/>
    <property type="evidence" value="ECO:0007669"/>
    <property type="project" value="TreeGrafter"/>
</dbReference>
<proteinExistence type="inferred from homology"/>
<dbReference type="InterPro" id="IPR031315">
    <property type="entry name" value="LNS2/PITP"/>
</dbReference>
<dbReference type="GO" id="GO:0031210">
    <property type="term" value="F:phosphatidylcholine binding"/>
    <property type="evidence" value="ECO:0007669"/>
    <property type="project" value="TreeGrafter"/>
</dbReference>
<dbReference type="InterPro" id="IPR055261">
    <property type="entry name" value="PI_transfer_N"/>
</dbReference>
<dbReference type="PRINTS" id="PR00391">
    <property type="entry name" value="PITRANSFER"/>
</dbReference>
<dbReference type="SMART" id="SM00775">
    <property type="entry name" value="LNS2"/>
    <property type="match status" value="1"/>
</dbReference>
<dbReference type="Pfam" id="PF02121">
    <property type="entry name" value="IP_trans"/>
    <property type="match status" value="1"/>
</dbReference>
<dbReference type="PANTHER" id="PTHR10658">
    <property type="entry name" value="PHOSPHATIDYLINOSITOL TRANSFER PROTEIN"/>
    <property type="match status" value="1"/>
</dbReference>
<dbReference type="CDD" id="cd08889">
    <property type="entry name" value="SRPBCC_PITPNM1-2_like"/>
    <property type="match status" value="1"/>
</dbReference>
<dbReference type="GO" id="GO:0005737">
    <property type="term" value="C:cytoplasm"/>
    <property type="evidence" value="ECO:0007669"/>
    <property type="project" value="TreeGrafter"/>
</dbReference>
<dbReference type="PANTHER" id="PTHR10658:SF81">
    <property type="entry name" value="PROTEIN RETINAL DEGENERATION B"/>
    <property type="match status" value="1"/>
</dbReference>
<dbReference type="PROSITE" id="PS51043">
    <property type="entry name" value="DDHD"/>
    <property type="match status" value="1"/>
</dbReference>
<dbReference type="Pfam" id="PF24694">
    <property type="entry name" value="LNS2_PITM1-3"/>
    <property type="match status" value="1"/>
</dbReference>
<sequence>MLIKEYRIPLPLTVEEYRIAQLYMIAKKSREESHGEGSGVEIIINEPYKDGPGGNGQYTKKIYHVGNHLPGWIKSLLPKSALTVEEEAWNAYPYTRTRYTCPFVEKFSLDIETYYYPDNGYQDNVFQLSGSDLRNRIVDVIDIVKDQLWGGDYVKEEDPKHFVSDKTGRGPLGEDWLDEYWREVKGKKQPTPRNMSLMTAYKICRVEFRYWGMQTKLEKFIHDVALRKMMLRAHRQAWAWQDEWFGLTIEDIRELERQTQLALAKKMGGGEECSDDSISEPYVSTAVTAASTTGSERKKSAPAVPPIVTQQPPSAEASSDEEGEEEDDDEDENDAIGTGVDLSANQSGSAQRSRSQSIQMAQKGKFGSKGALHSPVGSAHSFDLQSKKPHAKTAPRRHVANWRMERLEVDSKSNSDEEFFDCLDTNETNSLAKWSSLELLGEGDDSPPPHGGPSSAASVGGRGNSRQEDSIFNQDFLMRVASERGNKRQLRSSASVDRSHDSSPPGSPSTPSCPTTILILVVHAGSVLDAASELTAKKSDVTTFRGSFEAVMRQHYPSLLTHVTIKMVPCPSICTDALGILSSLSPYSFDASPSAADIPNIADVPIGAIPLLSVASPEFHETVNKTVAAANIVYHEFLKSEEGHGFSGQIVMLGDSMGSLLAYEALCRSNGSQPGTASGASNSGGDAATNINTHNPLSARNSRLDDDERFIEADLDAKRLLVAPSPRRRRSSSSSDSRATKLDFEVCDFFMFGSPLSVVLAARKLHDAKAALPRPNCHQVYNLFHPTDPIASRLEPLLSARFSILAPVNVPRYAKYPLGNGQPLHLLEVIQSHPQHFNDGNNLLAGRRLSDASMQSTISVQNKWWGTKRLDYALYCPEGLSNFPAHALPHLFHASYWESPDVIAFILRQIGKFEGIPFVGSNDDKDNASFHPGQPREKWIKKRTSVKLKNVAANHRANDVIVQEGREQRLNARFMYGPLDMITLHGEKVDVHIMKDPPAGEWTFLSTEVTDKNGRISYSIPDQVSLGYGIYPVKMVVRGDHTSVDCYMAVVPPLTECVVFSIDGSFTASMSVTGRDPKVRAGAVDVCRHWQELGYLLIYITGRPDMQQQRVVSWLSQHNFPHGLISFADGLSTDPLGHKTAYLNNLVQNHGISITAAYGSSKDISVYTNVGMRTDQIFIVGKVGKKLQSNATVLSDGYAAHLAGLQAVGGSRPAKGNARMVIPRGCFNLPGQTANPRRRSNAFELQLANISPCSSNINSPSSSNHILLAQLIENAIEKDTPAA</sequence>
<feature type="compositionally biased region" description="Low complexity" evidence="4">
    <location>
        <begin position="343"/>
        <end position="362"/>
    </location>
</feature>
<dbReference type="InterPro" id="IPR036412">
    <property type="entry name" value="HAD-like_sf"/>
</dbReference>
<dbReference type="Gene3D" id="3.30.530.20">
    <property type="match status" value="1"/>
</dbReference>
<dbReference type="SMART" id="SM01127">
    <property type="entry name" value="DDHD"/>
    <property type="match status" value="1"/>
</dbReference>
<dbReference type="InterPro" id="IPR001666">
    <property type="entry name" value="PI_transfer"/>
</dbReference>
<dbReference type="EMBL" id="CM000162">
    <property type="protein sequence ID" value="KRK06249.1"/>
    <property type="molecule type" value="Genomic_DNA"/>
</dbReference>
<accession>A0A0R1EAH3</accession>
<keyword evidence="7" id="KW-1185">Reference proteome</keyword>
<evidence type="ECO:0000313" key="7">
    <source>
        <dbReference type="Proteomes" id="UP000002282"/>
    </source>
</evidence>
<evidence type="ECO:0000256" key="3">
    <source>
        <dbReference type="ARBA" id="ARBA00022837"/>
    </source>
</evidence>
<evidence type="ECO:0000313" key="6">
    <source>
        <dbReference type="EMBL" id="KRK06249.1"/>
    </source>
</evidence>
<dbReference type="Proteomes" id="UP000002282">
    <property type="component" value="Chromosome X"/>
</dbReference>
<dbReference type="InterPro" id="IPR004177">
    <property type="entry name" value="DDHD_dom"/>
</dbReference>
<dbReference type="FunFam" id="3.30.530.20:FF:000001">
    <property type="entry name" value="Phosphatidylinositol transfer protein membrane associated 2"/>
    <property type="match status" value="1"/>
</dbReference>
<reference evidence="6 7" key="2">
    <citation type="journal article" date="2007" name="PLoS Biol.">
        <title>Principles of genome evolution in the Drosophila melanogaster species group.</title>
        <authorList>
            <person name="Ranz J.M."/>
            <person name="Maurin D."/>
            <person name="Chan Y.S."/>
            <person name="von Grotthuss M."/>
            <person name="Hillier L.W."/>
            <person name="Roote J."/>
            <person name="Ashburner M."/>
            <person name="Bergman C.M."/>
        </authorList>
    </citation>
    <scope>NUCLEOTIDE SEQUENCE [LARGE SCALE GENOMIC DNA]</scope>
    <source>
        <strain evidence="7">Tai18E2 / Tucson 14021-0261.01</strain>
    </source>
</reference>
<protein>
    <submittedName>
        <fullName evidence="6">Uncharacterized protein, isoform C</fullName>
    </submittedName>
</protein>
<evidence type="ECO:0000256" key="4">
    <source>
        <dbReference type="SAM" id="MobiDB-lite"/>
    </source>
</evidence>
<comment type="similarity">
    <text evidence="1">Belongs to the PtdIns transfer protein family. PI transfer class IIA subfamily.</text>
</comment>
<feature type="compositionally biased region" description="Basic residues" evidence="4">
    <location>
        <begin position="387"/>
        <end position="400"/>
    </location>
</feature>
<feature type="compositionally biased region" description="Low complexity" evidence="4">
    <location>
        <begin position="675"/>
        <end position="690"/>
    </location>
</feature>
<feature type="region of interest" description="Disordered" evidence="4">
    <location>
        <begin position="288"/>
        <end position="401"/>
    </location>
</feature>
<feature type="region of interest" description="Disordered" evidence="4">
    <location>
        <begin position="672"/>
        <end position="701"/>
    </location>
</feature>
<evidence type="ECO:0000256" key="1">
    <source>
        <dbReference type="ARBA" id="ARBA00010316"/>
    </source>
</evidence>
<feature type="domain" description="DDHD" evidence="5">
    <location>
        <begin position="742"/>
        <end position="912"/>
    </location>
</feature>
<dbReference type="SUPFAM" id="SSF56784">
    <property type="entry name" value="HAD-like"/>
    <property type="match status" value="1"/>
</dbReference>
<evidence type="ECO:0000256" key="2">
    <source>
        <dbReference type="ARBA" id="ARBA00022553"/>
    </source>
</evidence>
<gene>
    <name evidence="6" type="primary">Dyak\GE17108</name>
    <name evidence="6" type="synonym">dyak_GLEANR_18467</name>
    <name evidence="6" type="synonym">GE17108</name>
    <name evidence="6" type="ORF">Dyak_GE17108</name>
</gene>
<dbReference type="SUPFAM" id="SSF55961">
    <property type="entry name" value="Bet v1-like"/>
    <property type="match status" value="1"/>
</dbReference>
<feature type="region of interest" description="Disordered" evidence="4">
    <location>
        <begin position="484"/>
        <end position="512"/>
    </location>
</feature>
<dbReference type="SMR" id="A0A0R1EAH3"/>
<organism evidence="6 7">
    <name type="scientific">Drosophila yakuba</name>
    <name type="common">Fruit fly</name>
    <dbReference type="NCBI Taxonomy" id="7245"/>
    <lineage>
        <taxon>Eukaryota</taxon>
        <taxon>Metazoa</taxon>
        <taxon>Ecdysozoa</taxon>
        <taxon>Arthropoda</taxon>
        <taxon>Hexapoda</taxon>
        <taxon>Insecta</taxon>
        <taxon>Pterygota</taxon>
        <taxon>Neoptera</taxon>
        <taxon>Endopterygota</taxon>
        <taxon>Diptera</taxon>
        <taxon>Brachycera</taxon>
        <taxon>Muscomorpha</taxon>
        <taxon>Ephydroidea</taxon>
        <taxon>Drosophilidae</taxon>
        <taxon>Drosophila</taxon>
        <taxon>Sophophora</taxon>
    </lineage>
</organism>
<feature type="compositionally biased region" description="Polar residues" evidence="4">
    <location>
        <begin position="691"/>
        <end position="701"/>
    </location>
</feature>
<reference evidence="6 7" key="1">
    <citation type="journal article" date="2007" name="Nature">
        <title>Evolution of genes and genomes on the Drosophila phylogeny.</title>
        <authorList>
            <consortium name="Drosophila 12 Genomes Consortium"/>
            <person name="Clark A.G."/>
            <person name="Eisen M.B."/>
            <person name="Smith D.R."/>
            <person name="Bergman C.M."/>
            <person name="Oliver B."/>
            <person name="Markow T.A."/>
            <person name="Kaufman T.C."/>
            <person name="Kellis M."/>
            <person name="Gelbart W."/>
            <person name="Iyer V.N."/>
            <person name="Pollard D.A."/>
            <person name="Sackton T.B."/>
            <person name="Larracuente A.M."/>
            <person name="Singh N.D."/>
            <person name="Abad J.P."/>
            <person name="Abt D.N."/>
            <person name="Adryan B."/>
            <person name="Aguade M."/>
            <person name="Akashi H."/>
            <person name="Anderson W.W."/>
            <person name="Aquadro C.F."/>
            <person name="Ardell D.H."/>
            <person name="Arguello R."/>
            <person name="Artieri C.G."/>
            <person name="Barbash D.A."/>
            <person name="Barker D."/>
            <person name="Barsanti P."/>
            <person name="Batterham P."/>
            <person name="Batzoglou S."/>
            <person name="Begun D."/>
            <person name="Bhutkar A."/>
            <person name="Blanco E."/>
            <person name="Bosak S.A."/>
            <person name="Bradley R.K."/>
            <person name="Brand A.D."/>
            <person name="Brent M.R."/>
            <person name="Brooks A.N."/>
            <person name="Brown R.H."/>
            <person name="Butlin R.K."/>
            <person name="Caggese C."/>
            <person name="Calvi B.R."/>
            <person name="Bernardo de Carvalho A."/>
            <person name="Caspi A."/>
            <person name="Castrezana S."/>
            <person name="Celniker S.E."/>
            <person name="Chang J.L."/>
            <person name="Chapple C."/>
            <person name="Chatterji S."/>
            <person name="Chinwalla A."/>
            <person name="Civetta A."/>
            <person name="Clifton S.W."/>
            <person name="Comeron J.M."/>
            <person name="Costello J.C."/>
            <person name="Coyne J.A."/>
            <person name="Daub J."/>
            <person name="David R.G."/>
            <person name="Delcher A.L."/>
            <person name="Delehaunty K."/>
            <person name="Do C.B."/>
            <person name="Ebling H."/>
            <person name="Edwards K."/>
            <person name="Eickbush T."/>
            <person name="Evans J.D."/>
            <person name="Filipski A."/>
            <person name="Findeiss S."/>
            <person name="Freyhult E."/>
            <person name="Fulton L."/>
            <person name="Fulton R."/>
            <person name="Garcia A.C."/>
            <person name="Gardiner A."/>
            <person name="Garfield D.A."/>
            <person name="Garvin B.E."/>
            <person name="Gibson G."/>
            <person name="Gilbert D."/>
            <person name="Gnerre S."/>
            <person name="Godfrey J."/>
            <person name="Good R."/>
            <person name="Gotea V."/>
            <person name="Gravely B."/>
            <person name="Greenberg A.J."/>
            <person name="Griffiths-Jones S."/>
            <person name="Gross S."/>
            <person name="Guigo R."/>
            <person name="Gustafson E.A."/>
            <person name="Haerty W."/>
            <person name="Hahn M.W."/>
            <person name="Halligan D.L."/>
            <person name="Halpern A.L."/>
            <person name="Halter G.M."/>
            <person name="Han M.V."/>
            <person name="Heger A."/>
            <person name="Hillier L."/>
            <person name="Hinrichs A.S."/>
            <person name="Holmes I."/>
            <person name="Hoskins R.A."/>
            <person name="Hubisz M.J."/>
            <person name="Hultmark D."/>
            <person name="Huntley M.A."/>
            <person name="Jaffe D.B."/>
            <person name="Jagadeeshan S."/>
            <person name="Jeck W.R."/>
            <person name="Johnson J."/>
            <person name="Jones C.D."/>
            <person name="Jordan W.C."/>
            <person name="Karpen G.H."/>
            <person name="Kataoka E."/>
            <person name="Keightley P.D."/>
            <person name="Kheradpour P."/>
            <person name="Kirkness E.F."/>
            <person name="Koerich L.B."/>
            <person name="Kristiansen K."/>
            <person name="Kudrna D."/>
            <person name="Kulathinal R.J."/>
            <person name="Kumar S."/>
            <person name="Kwok R."/>
            <person name="Lander E."/>
            <person name="Langley C.H."/>
            <person name="Lapoint R."/>
            <person name="Lazzaro B.P."/>
            <person name="Lee S.J."/>
            <person name="Levesque L."/>
            <person name="Li R."/>
            <person name="Lin C.F."/>
            <person name="Lin M.F."/>
            <person name="Lindblad-Toh K."/>
            <person name="Llopart A."/>
            <person name="Long M."/>
            <person name="Low L."/>
            <person name="Lozovsky E."/>
            <person name="Lu J."/>
            <person name="Luo M."/>
            <person name="Machado C.A."/>
            <person name="Makalowski W."/>
            <person name="Marzo M."/>
            <person name="Matsuda M."/>
            <person name="Matzkin L."/>
            <person name="McAllister B."/>
            <person name="McBride C.S."/>
            <person name="McKernan B."/>
            <person name="McKernan K."/>
            <person name="Mendez-Lago M."/>
            <person name="Minx P."/>
            <person name="Mollenhauer M.U."/>
            <person name="Montooth K."/>
            <person name="Mount S.M."/>
            <person name="Mu X."/>
            <person name="Myers E."/>
            <person name="Negre B."/>
            <person name="Newfeld S."/>
            <person name="Nielsen R."/>
            <person name="Noor M.A."/>
            <person name="O'Grady P."/>
            <person name="Pachter L."/>
            <person name="Papaceit M."/>
            <person name="Parisi M.J."/>
            <person name="Parisi M."/>
            <person name="Parts L."/>
            <person name="Pedersen J.S."/>
            <person name="Pesole G."/>
            <person name="Phillippy A.M."/>
            <person name="Ponting C.P."/>
            <person name="Pop M."/>
            <person name="Porcelli D."/>
            <person name="Powell J.R."/>
            <person name="Prohaska S."/>
            <person name="Pruitt K."/>
            <person name="Puig M."/>
            <person name="Quesneville H."/>
            <person name="Ram K.R."/>
            <person name="Rand D."/>
            <person name="Rasmussen M.D."/>
            <person name="Reed L.K."/>
            <person name="Reenan R."/>
            <person name="Reily A."/>
            <person name="Remington K.A."/>
            <person name="Rieger T.T."/>
            <person name="Ritchie M.G."/>
            <person name="Robin C."/>
            <person name="Rogers Y.H."/>
            <person name="Rohde C."/>
            <person name="Rozas J."/>
            <person name="Rubenfield M.J."/>
            <person name="Ruiz A."/>
            <person name="Russo S."/>
            <person name="Salzberg S.L."/>
            <person name="Sanchez-Gracia A."/>
            <person name="Saranga D.J."/>
            <person name="Sato H."/>
            <person name="Schaeffer S.W."/>
            <person name="Schatz M.C."/>
            <person name="Schlenke T."/>
            <person name="Schwartz R."/>
            <person name="Segarra C."/>
            <person name="Singh R.S."/>
            <person name="Sirot L."/>
            <person name="Sirota M."/>
            <person name="Sisneros N.B."/>
            <person name="Smith C.D."/>
            <person name="Smith T.F."/>
            <person name="Spieth J."/>
            <person name="Stage D.E."/>
            <person name="Stark A."/>
            <person name="Stephan W."/>
            <person name="Strausberg R.L."/>
            <person name="Strempel S."/>
            <person name="Sturgill D."/>
            <person name="Sutton G."/>
            <person name="Sutton G.G."/>
            <person name="Tao W."/>
            <person name="Teichmann S."/>
            <person name="Tobari Y.N."/>
            <person name="Tomimura Y."/>
            <person name="Tsolas J.M."/>
            <person name="Valente V.L."/>
            <person name="Venter E."/>
            <person name="Venter J.C."/>
            <person name="Vicario S."/>
            <person name="Vieira F.G."/>
            <person name="Vilella A.J."/>
            <person name="Villasante A."/>
            <person name="Walenz B."/>
            <person name="Wang J."/>
            <person name="Wasserman M."/>
            <person name="Watts T."/>
            <person name="Wilson D."/>
            <person name="Wilson R.K."/>
            <person name="Wing R.A."/>
            <person name="Wolfner M.F."/>
            <person name="Wong A."/>
            <person name="Wong G.K."/>
            <person name="Wu C.I."/>
            <person name="Wu G."/>
            <person name="Yamamoto D."/>
            <person name="Yang H.P."/>
            <person name="Yang S.P."/>
            <person name="Yorke J.A."/>
            <person name="Yoshida K."/>
            <person name="Zdobnov E."/>
            <person name="Zhang P."/>
            <person name="Zhang Y."/>
            <person name="Zimin A.V."/>
            <person name="Baldwin J."/>
            <person name="Abdouelleil A."/>
            <person name="Abdulkadir J."/>
            <person name="Abebe A."/>
            <person name="Abera B."/>
            <person name="Abreu J."/>
            <person name="Acer S.C."/>
            <person name="Aftuck L."/>
            <person name="Alexander A."/>
            <person name="An P."/>
            <person name="Anderson E."/>
            <person name="Anderson S."/>
            <person name="Arachi H."/>
            <person name="Azer M."/>
            <person name="Bachantsang P."/>
            <person name="Barry A."/>
            <person name="Bayul T."/>
            <person name="Berlin A."/>
            <person name="Bessette D."/>
            <person name="Bloom T."/>
            <person name="Blye J."/>
            <person name="Boguslavskiy L."/>
            <person name="Bonnet C."/>
            <person name="Boukhgalter B."/>
            <person name="Bourzgui I."/>
            <person name="Brown A."/>
            <person name="Cahill P."/>
            <person name="Channer S."/>
            <person name="Cheshatsang Y."/>
            <person name="Chuda L."/>
            <person name="Citroen M."/>
            <person name="Collymore A."/>
            <person name="Cooke P."/>
            <person name="Costello M."/>
            <person name="D'Aco K."/>
            <person name="Daza R."/>
            <person name="De Haan G."/>
            <person name="DeGray S."/>
            <person name="DeMaso C."/>
            <person name="Dhargay N."/>
            <person name="Dooley K."/>
            <person name="Dooley E."/>
            <person name="Doricent M."/>
            <person name="Dorje P."/>
            <person name="Dorjee K."/>
            <person name="Dupes A."/>
            <person name="Elong R."/>
            <person name="Falk J."/>
            <person name="Farina A."/>
            <person name="Faro S."/>
            <person name="Ferguson D."/>
            <person name="Fisher S."/>
            <person name="Foley C.D."/>
            <person name="Franke A."/>
            <person name="Friedrich D."/>
            <person name="Gadbois L."/>
            <person name="Gearin G."/>
            <person name="Gearin C.R."/>
            <person name="Giannoukos G."/>
            <person name="Goode T."/>
            <person name="Graham J."/>
            <person name="Grandbois E."/>
            <person name="Grewal S."/>
            <person name="Gyaltsen K."/>
            <person name="Hafez N."/>
            <person name="Hagos B."/>
            <person name="Hall J."/>
            <person name="Henson C."/>
            <person name="Hollinger A."/>
            <person name="Honan T."/>
            <person name="Huard M.D."/>
            <person name="Hughes L."/>
            <person name="Hurhula B."/>
            <person name="Husby M.E."/>
            <person name="Kamat A."/>
            <person name="Kanga B."/>
            <person name="Kashin S."/>
            <person name="Khazanovich D."/>
            <person name="Kisner P."/>
            <person name="Lance K."/>
            <person name="Lara M."/>
            <person name="Lee W."/>
            <person name="Lennon N."/>
            <person name="Letendre F."/>
            <person name="LeVine R."/>
            <person name="Lipovsky A."/>
            <person name="Liu X."/>
            <person name="Liu J."/>
            <person name="Liu S."/>
            <person name="Lokyitsang T."/>
            <person name="Lokyitsang Y."/>
            <person name="Lubonja R."/>
            <person name="Lui A."/>
            <person name="MacDonald P."/>
            <person name="Magnisalis V."/>
            <person name="Maru K."/>
            <person name="Matthews C."/>
            <person name="McCusker W."/>
            <person name="McDonough S."/>
            <person name="Mehta T."/>
            <person name="Meldrim J."/>
            <person name="Meneus L."/>
            <person name="Mihai O."/>
            <person name="Mihalev A."/>
            <person name="Mihova T."/>
            <person name="Mittelman R."/>
            <person name="Mlenga V."/>
            <person name="Montmayeur A."/>
            <person name="Mulrain L."/>
            <person name="Navidi A."/>
            <person name="Naylor J."/>
            <person name="Negash T."/>
            <person name="Nguyen T."/>
            <person name="Nguyen N."/>
            <person name="Nicol R."/>
            <person name="Norbu C."/>
            <person name="Norbu N."/>
            <person name="Novod N."/>
            <person name="O'Neill B."/>
            <person name="Osman S."/>
            <person name="Markiewicz E."/>
            <person name="Oyono O.L."/>
            <person name="Patti C."/>
            <person name="Phunkhang P."/>
            <person name="Pierre F."/>
            <person name="Priest M."/>
            <person name="Raghuraman S."/>
            <person name="Rege F."/>
            <person name="Reyes R."/>
            <person name="Rise C."/>
            <person name="Rogov P."/>
            <person name="Ross K."/>
            <person name="Ryan E."/>
            <person name="Settipalli S."/>
            <person name="Shea T."/>
            <person name="Sherpa N."/>
            <person name="Shi L."/>
            <person name="Shih D."/>
            <person name="Sparrow T."/>
            <person name="Spaulding J."/>
            <person name="Stalker J."/>
            <person name="Stange-Thomann N."/>
            <person name="Stavropoulos S."/>
            <person name="Stone C."/>
            <person name="Strader C."/>
            <person name="Tesfaye S."/>
            <person name="Thomson T."/>
            <person name="Thoulutsang Y."/>
            <person name="Thoulutsang D."/>
            <person name="Topham K."/>
            <person name="Topping I."/>
            <person name="Tsamla T."/>
            <person name="Vassiliev H."/>
            <person name="Vo A."/>
            <person name="Wangchuk T."/>
            <person name="Wangdi T."/>
            <person name="Weiand M."/>
            <person name="Wilkinson J."/>
            <person name="Wilson A."/>
            <person name="Yadav S."/>
            <person name="Young G."/>
            <person name="Yu Q."/>
            <person name="Zembek L."/>
            <person name="Zhong D."/>
            <person name="Zimmer A."/>
            <person name="Zwirko Z."/>
            <person name="Jaffe D.B."/>
            <person name="Alvarez P."/>
            <person name="Brockman W."/>
            <person name="Butler J."/>
            <person name="Chin C."/>
            <person name="Gnerre S."/>
            <person name="Grabherr M."/>
            <person name="Kleber M."/>
            <person name="Mauceli E."/>
            <person name="MacCallum I."/>
        </authorList>
    </citation>
    <scope>NUCLEOTIDE SEQUENCE [LARGE SCALE GENOMIC DNA]</scope>
    <source>
        <strain evidence="7">Tai18E2 / Tucson 14021-0261.01</strain>
    </source>
</reference>
<dbReference type="GO" id="GO:0046872">
    <property type="term" value="F:metal ion binding"/>
    <property type="evidence" value="ECO:0007669"/>
    <property type="project" value="InterPro"/>
</dbReference>
<dbReference type="Pfam" id="PF02862">
    <property type="entry name" value="DDHD"/>
    <property type="match status" value="2"/>
</dbReference>
<dbReference type="FunFam" id="3.40.50.1000:FF:000173">
    <property type="entry name" value="Membrane-associated phosphatidylinositol transfer protein 2"/>
    <property type="match status" value="1"/>
</dbReference>
<feature type="compositionally biased region" description="Acidic residues" evidence="4">
    <location>
        <begin position="318"/>
        <end position="334"/>
    </location>
</feature>
<feature type="region of interest" description="Disordered" evidence="4">
    <location>
        <begin position="439"/>
        <end position="467"/>
    </location>
</feature>
<dbReference type="GO" id="GO:0035091">
    <property type="term" value="F:phosphatidylinositol binding"/>
    <property type="evidence" value="ECO:0007669"/>
    <property type="project" value="TreeGrafter"/>
</dbReference>
<keyword evidence="2" id="KW-0597">Phosphoprotein</keyword>
<dbReference type="GO" id="GO:0008526">
    <property type="term" value="F:phosphatidylinositol transfer activity"/>
    <property type="evidence" value="ECO:0007669"/>
    <property type="project" value="TreeGrafter"/>
</dbReference>
<dbReference type="InterPro" id="IPR023393">
    <property type="entry name" value="START-like_dom_sf"/>
</dbReference>
<name>A0A0R1EAH3_DROYA</name>
<evidence type="ECO:0000259" key="5">
    <source>
        <dbReference type="PROSITE" id="PS51043"/>
    </source>
</evidence>
<dbReference type="Pfam" id="PF24695">
    <property type="entry name" value="PITM1-3"/>
    <property type="match status" value="1"/>
</dbReference>
<dbReference type="OrthoDB" id="18453at2759"/>